<evidence type="ECO:0000313" key="3">
    <source>
        <dbReference type="Proteomes" id="UP000831562"/>
    </source>
</evidence>
<dbReference type="Proteomes" id="UP000831562">
    <property type="component" value="Chromosome"/>
</dbReference>
<dbReference type="EMBL" id="CP097092">
    <property type="protein sequence ID" value="UQF78472.1"/>
    <property type="molecule type" value="Genomic_DNA"/>
</dbReference>
<feature type="region of interest" description="Disordered" evidence="1">
    <location>
        <begin position="265"/>
        <end position="284"/>
    </location>
</feature>
<feature type="compositionally biased region" description="Acidic residues" evidence="1">
    <location>
        <begin position="176"/>
        <end position="190"/>
    </location>
</feature>
<gene>
    <name evidence="2" type="ORF">M3I19_01885</name>
</gene>
<protein>
    <submittedName>
        <fullName evidence="2">Uncharacterized protein</fullName>
    </submittedName>
</protein>
<dbReference type="AlphaFoldDB" id="A0A9E7APX4"/>
<organism evidence="2 3">
    <name type="scientific">Lancefieldella parvula</name>
    <dbReference type="NCBI Taxonomy" id="1382"/>
    <lineage>
        <taxon>Bacteria</taxon>
        <taxon>Bacillati</taxon>
        <taxon>Actinomycetota</taxon>
        <taxon>Coriobacteriia</taxon>
        <taxon>Coriobacteriales</taxon>
        <taxon>Atopobiaceae</taxon>
        <taxon>Lancefieldella</taxon>
    </lineage>
</organism>
<evidence type="ECO:0000313" key="2">
    <source>
        <dbReference type="EMBL" id="UQF78472.1"/>
    </source>
</evidence>
<feature type="compositionally biased region" description="Low complexity" evidence="1">
    <location>
        <begin position="149"/>
        <end position="164"/>
    </location>
</feature>
<feature type="compositionally biased region" description="Low complexity" evidence="1">
    <location>
        <begin position="265"/>
        <end position="279"/>
    </location>
</feature>
<feature type="compositionally biased region" description="Acidic residues" evidence="1">
    <location>
        <begin position="122"/>
        <end position="148"/>
    </location>
</feature>
<feature type="region of interest" description="Disordered" evidence="1">
    <location>
        <begin position="120"/>
        <end position="234"/>
    </location>
</feature>
<sequence length="577" mass="62689">MAVIKQEHALYLYKLLKATIGVSKQTPLSTVEGVLIEDDLAPQDFGFDDIRALMEACPDFIKITAFKKGYVYATLLTFDTFEAALVAGEKNVEAQNNGKPWKRRRGAKSIRALKPKHLVVETEPEAEELPTQEEPTETEEVPVVESSEELSAAETALVTEESAAGTPVVATPCAEAPEEDLQQESADDAAPEPAGTDDAVPEPVETETPAPEPKAAKSTVPEPVVPEPTISLTVTYNPYDGSDEEKTLEAAPSVLQQALNATSSVSSTTASESQASTQAINQDETSISTSTYPANFEEDVHVNNELLGILYQMAPVDANVLKQLEEDFKLAESSRALISKGGTFTFNTRYKKPQTDEVITATIRKSKRGALRPWTLLELSVSADELQDQTIDVLHGLPKSGIASWEKLPAAAKQLPINPVDVVMSEAPVSDWSALSTTYLSNASSLQAAQACLSAAYVYRKNEQQLMHTDADFSLPVSTHAPLLFDPERGFDDNSPLVQNALRAAKRGWRMAVELYNPSRHCIYLALPTTDGEKPLALVFDVSAEGPYRVLATLTIDEAYPLARIFSDGLPSWILPQ</sequence>
<proteinExistence type="predicted"/>
<accession>A0A9E7APX4</accession>
<evidence type="ECO:0000256" key="1">
    <source>
        <dbReference type="SAM" id="MobiDB-lite"/>
    </source>
</evidence>
<reference evidence="2" key="1">
    <citation type="submission" date="2022-05" db="EMBL/GenBank/DDBJ databases">
        <title>Using nanopore sequencing to obtain complete genomes from saliva samples.</title>
        <authorList>
            <person name="Baker J.L."/>
        </authorList>
    </citation>
    <scope>NUCLEOTIDE SEQUENCE</scope>
    <source>
        <strain evidence="2">JCVI-JB-Lp32</strain>
    </source>
</reference>
<name>A0A9E7APX4_9ACTN</name>